<dbReference type="AlphaFoldDB" id="A0A225V9G2"/>
<dbReference type="InterPro" id="IPR012337">
    <property type="entry name" value="RNaseH-like_sf"/>
</dbReference>
<organism evidence="3 4">
    <name type="scientific">Phytophthora megakarya</name>
    <dbReference type="NCBI Taxonomy" id="4795"/>
    <lineage>
        <taxon>Eukaryota</taxon>
        <taxon>Sar</taxon>
        <taxon>Stramenopiles</taxon>
        <taxon>Oomycota</taxon>
        <taxon>Peronosporomycetes</taxon>
        <taxon>Peronosporales</taxon>
        <taxon>Peronosporaceae</taxon>
        <taxon>Phytophthora</taxon>
    </lineage>
</organism>
<evidence type="ECO:0000313" key="4">
    <source>
        <dbReference type="Proteomes" id="UP000198211"/>
    </source>
</evidence>
<dbReference type="Proteomes" id="UP000198211">
    <property type="component" value="Unassembled WGS sequence"/>
</dbReference>
<dbReference type="InterPro" id="IPR001584">
    <property type="entry name" value="Integrase_cat-core"/>
</dbReference>
<keyword evidence="3" id="KW-0695">RNA-directed DNA polymerase</keyword>
<keyword evidence="3" id="KW-0548">Nucleotidyltransferase</keyword>
<dbReference type="Pfam" id="PF17921">
    <property type="entry name" value="Integrase_H2C2"/>
    <property type="match status" value="1"/>
</dbReference>
<protein>
    <submittedName>
        <fullName evidence="3">Reverse transcriptase</fullName>
    </submittedName>
</protein>
<dbReference type="FunFam" id="1.10.340.70:FF:000001">
    <property type="entry name" value="Retrovirus-related Pol polyprotein from transposon gypsy-like Protein"/>
    <property type="match status" value="1"/>
</dbReference>
<dbReference type="InterPro" id="IPR036397">
    <property type="entry name" value="RNaseH_sf"/>
</dbReference>
<dbReference type="InterPro" id="IPR050951">
    <property type="entry name" value="Retrovirus_Pol_polyprotein"/>
</dbReference>
<dbReference type="PANTHER" id="PTHR37984:SF5">
    <property type="entry name" value="PROTEIN NYNRIN-LIKE"/>
    <property type="match status" value="1"/>
</dbReference>
<evidence type="ECO:0000313" key="3">
    <source>
        <dbReference type="EMBL" id="OWZ01609.1"/>
    </source>
</evidence>
<comment type="caution">
    <text evidence="3">The sequence shown here is derived from an EMBL/GenBank/DDBJ whole genome shotgun (WGS) entry which is preliminary data.</text>
</comment>
<sequence>MVTTRSRSRQVDQVDDPADHLTVETNGDLLNYTRKEVKKIAKDSRDALYRLAAPTPESPRDKRSELRLVVPEALRPDILHHAHEDFQSGHQGITRTYERLRSELFWTGMFQDVEMFVKECTDCASAKGRPPNPGPSPGNIGPTGPFEVVSMNFVTHLPKSERGNTFLLLFQYMFTGYVMCKPMSSTTAQDCAEAYEEVVFRNYGASSEIRHDRDSRFMSRVFRCFSEMMGIQQKATLAYRPQANGQQERSGLTIMHSIRAPDQTNWDDHAEKIMHAINTSFNVTRLDTPFYLLHGFDCRSTIAAMLGPKPTDVAERTAYEWRRLLQRDYSYAHGCAEELQRRANRPRSAVQTQKWEALSDHLKSGFEVGDSVWLYIPKVLPGLSRKLAHLIERVRDDFKVKLKVQGTGYRVEPWVHICRLKPRALFPKRPSARINVPEDDGFDAARCRRIAGNQIQYTRMEEIVDLRWAKRTRNAKRIRKYLIKWRG</sequence>
<dbReference type="InterPro" id="IPR041588">
    <property type="entry name" value="Integrase_H2C2"/>
</dbReference>
<dbReference type="GO" id="GO:0003964">
    <property type="term" value="F:RNA-directed DNA polymerase activity"/>
    <property type="evidence" value="ECO:0007669"/>
    <property type="project" value="UniProtKB-KW"/>
</dbReference>
<dbReference type="Gene3D" id="1.10.340.70">
    <property type="match status" value="1"/>
</dbReference>
<proteinExistence type="predicted"/>
<evidence type="ECO:0000256" key="1">
    <source>
        <dbReference type="SAM" id="MobiDB-lite"/>
    </source>
</evidence>
<accession>A0A225V9G2</accession>
<name>A0A225V9G2_9STRA</name>
<keyword evidence="3" id="KW-0808">Transferase</keyword>
<dbReference type="GO" id="GO:0003676">
    <property type="term" value="F:nucleic acid binding"/>
    <property type="evidence" value="ECO:0007669"/>
    <property type="project" value="InterPro"/>
</dbReference>
<dbReference type="SUPFAM" id="SSF53098">
    <property type="entry name" value="Ribonuclease H-like"/>
    <property type="match status" value="1"/>
</dbReference>
<dbReference type="PROSITE" id="PS50994">
    <property type="entry name" value="INTEGRASE"/>
    <property type="match status" value="1"/>
</dbReference>
<dbReference type="OrthoDB" id="413122at2759"/>
<dbReference type="Gene3D" id="3.30.420.10">
    <property type="entry name" value="Ribonuclease H-like superfamily/Ribonuclease H"/>
    <property type="match status" value="1"/>
</dbReference>
<reference evidence="4" key="1">
    <citation type="submission" date="2017-03" db="EMBL/GenBank/DDBJ databases">
        <title>Phytopthora megakarya and P. palmivora, two closely related causual agents of cacao black pod achieved similar genome size and gene model numbers by different mechanisms.</title>
        <authorList>
            <person name="Ali S."/>
            <person name="Shao J."/>
            <person name="Larry D.J."/>
            <person name="Kronmiller B."/>
            <person name="Shen D."/>
            <person name="Strem M.D."/>
            <person name="Melnick R.L."/>
            <person name="Guiltinan M.J."/>
            <person name="Tyler B.M."/>
            <person name="Meinhardt L.W."/>
            <person name="Bailey B.A."/>
        </authorList>
    </citation>
    <scope>NUCLEOTIDE SEQUENCE [LARGE SCALE GENOMIC DNA]</scope>
    <source>
        <strain evidence="4">zdho120</strain>
    </source>
</reference>
<dbReference type="PANTHER" id="PTHR37984">
    <property type="entry name" value="PROTEIN CBG26694"/>
    <property type="match status" value="1"/>
</dbReference>
<feature type="region of interest" description="Disordered" evidence="1">
    <location>
        <begin position="1"/>
        <end position="20"/>
    </location>
</feature>
<feature type="domain" description="Integrase catalytic" evidence="2">
    <location>
        <begin position="141"/>
        <end position="318"/>
    </location>
</feature>
<evidence type="ECO:0000259" key="2">
    <source>
        <dbReference type="PROSITE" id="PS50994"/>
    </source>
</evidence>
<dbReference type="EMBL" id="NBNE01006725">
    <property type="protein sequence ID" value="OWZ01609.1"/>
    <property type="molecule type" value="Genomic_DNA"/>
</dbReference>
<gene>
    <name evidence="3" type="ORF">PHMEG_00026967</name>
</gene>
<keyword evidence="4" id="KW-1185">Reference proteome</keyword>
<dbReference type="GO" id="GO:0015074">
    <property type="term" value="P:DNA integration"/>
    <property type="evidence" value="ECO:0007669"/>
    <property type="project" value="InterPro"/>
</dbReference>
<feature type="compositionally biased region" description="Basic and acidic residues" evidence="1">
    <location>
        <begin position="9"/>
        <end position="20"/>
    </location>
</feature>